<evidence type="ECO:0008006" key="4">
    <source>
        <dbReference type="Google" id="ProtNLM"/>
    </source>
</evidence>
<evidence type="ECO:0000256" key="1">
    <source>
        <dbReference type="SAM" id="Phobius"/>
    </source>
</evidence>
<evidence type="ECO:0000313" key="3">
    <source>
        <dbReference type="Proteomes" id="UP000552644"/>
    </source>
</evidence>
<dbReference type="Proteomes" id="UP000552644">
    <property type="component" value="Unassembled WGS sequence"/>
</dbReference>
<feature type="transmembrane region" description="Helical" evidence="1">
    <location>
        <begin position="237"/>
        <end position="260"/>
    </location>
</feature>
<feature type="transmembrane region" description="Helical" evidence="1">
    <location>
        <begin position="202"/>
        <end position="225"/>
    </location>
</feature>
<keyword evidence="3" id="KW-1185">Reference proteome</keyword>
<reference evidence="2 3" key="1">
    <citation type="submission" date="2020-08" db="EMBL/GenBank/DDBJ databases">
        <title>Genomic Encyclopedia of Type Strains, Phase III (KMG-III): the genomes of soil and plant-associated and newly described type strains.</title>
        <authorList>
            <person name="Whitman W."/>
        </authorList>
    </citation>
    <scope>NUCLEOTIDE SEQUENCE [LARGE SCALE GENOMIC DNA]</scope>
    <source>
        <strain evidence="2 3">CECT 8840</strain>
    </source>
</reference>
<dbReference type="GO" id="GO:0008233">
    <property type="term" value="F:peptidase activity"/>
    <property type="evidence" value="ECO:0007669"/>
    <property type="project" value="InterPro"/>
</dbReference>
<evidence type="ECO:0000313" key="2">
    <source>
        <dbReference type="EMBL" id="MBB4917502.1"/>
    </source>
</evidence>
<feature type="transmembrane region" description="Helical" evidence="1">
    <location>
        <begin position="310"/>
        <end position="335"/>
    </location>
</feature>
<dbReference type="InterPro" id="IPR026898">
    <property type="entry name" value="PrsW"/>
</dbReference>
<dbReference type="Pfam" id="PF13367">
    <property type="entry name" value="PrsW-protease"/>
    <property type="match status" value="1"/>
</dbReference>
<dbReference type="RefSeq" id="WP_184717756.1">
    <property type="nucleotide sequence ID" value="NZ_JACHJP010000004.1"/>
</dbReference>
<feature type="transmembrane region" description="Helical" evidence="1">
    <location>
        <begin position="133"/>
        <end position="151"/>
    </location>
</feature>
<keyword evidence="1" id="KW-0472">Membrane</keyword>
<keyword evidence="1" id="KW-1133">Transmembrane helix</keyword>
<organism evidence="2 3">
    <name type="scientific">Streptosporangium saharense</name>
    <dbReference type="NCBI Taxonomy" id="1706840"/>
    <lineage>
        <taxon>Bacteria</taxon>
        <taxon>Bacillati</taxon>
        <taxon>Actinomycetota</taxon>
        <taxon>Actinomycetes</taxon>
        <taxon>Streptosporangiales</taxon>
        <taxon>Streptosporangiaceae</taxon>
        <taxon>Streptosporangium</taxon>
    </lineage>
</organism>
<feature type="transmembrane region" description="Helical" evidence="1">
    <location>
        <begin position="355"/>
        <end position="375"/>
    </location>
</feature>
<feature type="transmembrane region" description="Helical" evidence="1">
    <location>
        <begin position="74"/>
        <end position="93"/>
    </location>
</feature>
<gene>
    <name evidence="2" type="ORF">FHS44_004610</name>
</gene>
<keyword evidence="1" id="KW-0812">Transmembrane</keyword>
<feature type="transmembrane region" description="Helical" evidence="1">
    <location>
        <begin position="21"/>
        <end position="38"/>
    </location>
</feature>
<feature type="transmembrane region" description="Helical" evidence="1">
    <location>
        <begin position="280"/>
        <end position="301"/>
    </location>
</feature>
<sequence length="482" mass="51113">MTDDLSITSGSVRDDASRRRALLIVRLLVGVFLVYLLLDLVRPRRQPDEPVLAVLRQLKLSDSLGQTLSIPPRLLAAVAVGIVTGLILQALAANARFAGGRRVVVLTWATMAAMLGPFALVSLVMLIVFGSSLPVVVACAASSAFVLWLLHHCQGFARLPVRMLLAAFGWGALIVFGLSRVYNAMALGVIDGYLGTPSELDMLVVHMGVVVGVVTVAGVLLSLIVFRHRVTDAVSGLVLGAAIGLGYNFTESVPLIQVYGLLSWVTGATGGFQYWIRQSIGLLGGHVTFCALLGAAVGLAVQTRGRGRRVLIVGAGLLAAAGGSAAHEILPAWFSQLARQSLPTGGPLDTLVVSPALWLVVQVPFFVLVLALLWTGVRARAAAAREAVAAEATVGGAITTREVPFLVDPALRLWAVVSTWRGYGRDAALALRRVQTAQLDLAAWHWQHRRSGRDEGASEGERLRAKVIRLKTRTATGPAVTP</sequence>
<proteinExistence type="predicted"/>
<protein>
    <recommendedName>
        <fullName evidence="4">PrsW family intramembrane metalloprotease</fullName>
    </recommendedName>
</protein>
<dbReference type="AlphaFoldDB" id="A0A7W7VP30"/>
<name>A0A7W7VP30_9ACTN</name>
<feature type="transmembrane region" description="Helical" evidence="1">
    <location>
        <begin position="163"/>
        <end position="182"/>
    </location>
</feature>
<accession>A0A7W7VP30</accession>
<feature type="transmembrane region" description="Helical" evidence="1">
    <location>
        <begin position="105"/>
        <end position="127"/>
    </location>
</feature>
<dbReference type="EMBL" id="JACHJP010000004">
    <property type="protein sequence ID" value="MBB4917502.1"/>
    <property type="molecule type" value="Genomic_DNA"/>
</dbReference>
<comment type="caution">
    <text evidence="2">The sequence shown here is derived from an EMBL/GenBank/DDBJ whole genome shotgun (WGS) entry which is preliminary data.</text>
</comment>